<dbReference type="Proteomes" id="UP001194696">
    <property type="component" value="Unassembled WGS sequence"/>
</dbReference>
<feature type="compositionally biased region" description="Basic and acidic residues" evidence="1">
    <location>
        <begin position="82"/>
        <end position="110"/>
    </location>
</feature>
<feature type="region of interest" description="Disordered" evidence="1">
    <location>
        <begin position="58"/>
        <end position="110"/>
    </location>
</feature>
<sequence>MILLLKQISVLEGHAGVTLQETTFESYMDSLQHVEAARQAQSIRDKHIYQQAGMLNKNDGALNAPTLTTSRDEGADMDLDIDTQRSEGPEHMNADVARGKMKEFTSRCRR</sequence>
<name>A0ABQ7JJR0_9FUNG</name>
<accession>A0ABQ7JJR0</accession>
<organism evidence="2 3">
    <name type="scientific">Linnemannia gamsii</name>
    <dbReference type="NCBI Taxonomy" id="64522"/>
    <lineage>
        <taxon>Eukaryota</taxon>
        <taxon>Fungi</taxon>
        <taxon>Fungi incertae sedis</taxon>
        <taxon>Mucoromycota</taxon>
        <taxon>Mortierellomycotina</taxon>
        <taxon>Mortierellomycetes</taxon>
        <taxon>Mortierellales</taxon>
        <taxon>Mortierellaceae</taxon>
        <taxon>Linnemannia</taxon>
    </lineage>
</organism>
<gene>
    <name evidence="2" type="ORF">BGZ96_003368</name>
</gene>
<evidence type="ECO:0000313" key="3">
    <source>
        <dbReference type="Proteomes" id="UP001194696"/>
    </source>
</evidence>
<evidence type="ECO:0000256" key="1">
    <source>
        <dbReference type="SAM" id="MobiDB-lite"/>
    </source>
</evidence>
<evidence type="ECO:0000313" key="2">
    <source>
        <dbReference type="EMBL" id="KAG0276321.1"/>
    </source>
</evidence>
<keyword evidence="3" id="KW-1185">Reference proteome</keyword>
<protein>
    <submittedName>
        <fullName evidence="2">Uncharacterized protein</fullName>
    </submittedName>
</protein>
<comment type="caution">
    <text evidence="2">The sequence shown here is derived from an EMBL/GenBank/DDBJ whole genome shotgun (WGS) entry which is preliminary data.</text>
</comment>
<proteinExistence type="predicted"/>
<reference evidence="2 3" key="1">
    <citation type="journal article" date="2020" name="Fungal Divers.">
        <title>Resolving the Mortierellaceae phylogeny through synthesis of multi-gene phylogenetics and phylogenomics.</title>
        <authorList>
            <person name="Vandepol N."/>
            <person name="Liber J."/>
            <person name="Desiro A."/>
            <person name="Na H."/>
            <person name="Kennedy M."/>
            <person name="Barry K."/>
            <person name="Grigoriev I.V."/>
            <person name="Miller A.N."/>
            <person name="O'Donnell K."/>
            <person name="Stajich J.E."/>
            <person name="Bonito G."/>
        </authorList>
    </citation>
    <scope>NUCLEOTIDE SEQUENCE [LARGE SCALE GENOMIC DNA]</scope>
    <source>
        <strain evidence="2 3">AD045</strain>
    </source>
</reference>
<dbReference type="EMBL" id="JAAAIM010001714">
    <property type="protein sequence ID" value="KAG0276321.1"/>
    <property type="molecule type" value="Genomic_DNA"/>
</dbReference>